<protein>
    <recommendedName>
        <fullName evidence="4">BTB domain transcription factor</fullName>
    </recommendedName>
</protein>
<evidence type="ECO:0000313" key="2">
    <source>
        <dbReference type="EMBL" id="KAH6890647.1"/>
    </source>
</evidence>
<sequence length="356" mass="39913">MAGSQSSSSDEKGKDTAATGEKHQIEHESPDKKRPKTENEETDEKEKVDKEDTKEQSKGEAKAKQNQDKDDAVEPSKEPDMPSNTMEKGLVYFFIRGRVNINEPESVTDIARSFMLLRPLPKDARLGKGPIADAGNTRVIALPKKVFPTSPKDRFMAFVNMTDASYEKVKDDFLASTDYVTKTAGSRHTPQATPIAEGVYAMTSTGRESHFAYMLTLPEKLDEVQKELGLKKQGSFIVSTKNPKYPGPANARLPKGPEFSDEILEDFRNLRWVPSKPIHFDFVNAQVLLIGEPSIEKATEAQDKEQEKGKDSKEALEELEEDDLERMQHLGESDSESIFADLHVRAKDYPELQTTF</sequence>
<accession>A0A9P8W9A2</accession>
<reference evidence="2 3" key="1">
    <citation type="journal article" date="2021" name="Nat. Commun.">
        <title>Genetic determinants of endophytism in the Arabidopsis root mycobiome.</title>
        <authorList>
            <person name="Mesny F."/>
            <person name="Miyauchi S."/>
            <person name="Thiergart T."/>
            <person name="Pickel B."/>
            <person name="Atanasova L."/>
            <person name="Karlsson M."/>
            <person name="Huettel B."/>
            <person name="Barry K.W."/>
            <person name="Haridas S."/>
            <person name="Chen C."/>
            <person name="Bauer D."/>
            <person name="Andreopoulos W."/>
            <person name="Pangilinan J."/>
            <person name="LaButti K."/>
            <person name="Riley R."/>
            <person name="Lipzen A."/>
            <person name="Clum A."/>
            <person name="Drula E."/>
            <person name="Henrissat B."/>
            <person name="Kohler A."/>
            <person name="Grigoriev I.V."/>
            <person name="Martin F.M."/>
            <person name="Hacquard S."/>
        </authorList>
    </citation>
    <scope>NUCLEOTIDE SEQUENCE [LARGE SCALE GENOMIC DNA]</scope>
    <source>
        <strain evidence="2 3">MPI-CAGE-CH-0241</strain>
    </source>
</reference>
<feature type="region of interest" description="Disordered" evidence="1">
    <location>
        <begin position="298"/>
        <end position="332"/>
    </location>
</feature>
<evidence type="ECO:0000313" key="3">
    <source>
        <dbReference type="Proteomes" id="UP000777438"/>
    </source>
</evidence>
<proteinExistence type="predicted"/>
<gene>
    <name evidence="2" type="ORF">B0T10DRAFT_596796</name>
</gene>
<dbReference type="PANTHER" id="PTHR34776">
    <property type="entry name" value="F17F16.3 PROTEIN"/>
    <property type="match status" value="1"/>
</dbReference>
<evidence type="ECO:0000256" key="1">
    <source>
        <dbReference type="SAM" id="MobiDB-lite"/>
    </source>
</evidence>
<name>A0A9P8W9A2_9HYPO</name>
<keyword evidence="3" id="KW-1185">Reference proteome</keyword>
<feature type="region of interest" description="Disordered" evidence="1">
    <location>
        <begin position="1"/>
        <end position="84"/>
    </location>
</feature>
<comment type="caution">
    <text evidence="2">The sequence shown here is derived from an EMBL/GenBank/DDBJ whole genome shotgun (WGS) entry which is preliminary data.</text>
</comment>
<evidence type="ECO:0008006" key="4">
    <source>
        <dbReference type="Google" id="ProtNLM"/>
    </source>
</evidence>
<feature type="compositionally biased region" description="Basic and acidic residues" evidence="1">
    <location>
        <begin position="9"/>
        <end position="80"/>
    </location>
</feature>
<dbReference type="OrthoDB" id="1028014at2759"/>
<organism evidence="2 3">
    <name type="scientific">Thelonectria olida</name>
    <dbReference type="NCBI Taxonomy" id="1576542"/>
    <lineage>
        <taxon>Eukaryota</taxon>
        <taxon>Fungi</taxon>
        <taxon>Dikarya</taxon>
        <taxon>Ascomycota</taxon>
        <taxon>Pezizomycotina</taxon>
        <taxon>Sordariomycetes</taxon>
        <taxon>Hypocreomycetidae</taxon>
        <taxon>Hypocreales</taxon>
        <taxon>Nectriaceae</taxon>
        <taxon>Thelonectria</taxon>
    </lineage>
</organism>
<dbReference type="AlphaFoldDB" id="A0A9P8W9A2"/>
<feature type="compositionally biased region" description="Basic and acidic residues" evidence="1">
    <location>
        <begin position="298"/>
        <end position="316"/>
    </location>
</feature>
<dbReference type="PANTHER" id="PTHR34776:SF1">
    <property type="entry name" value="F17F16.3 PROTEIN"/>
    <property type="match status" value="1"/>
</dbReference>
<dbReference type="Proteomes" id="UP000777438">
    <property type="component" value="Unassembled WGS sequence"/>
</dbReference>
<dbReference type="EMBL" id="JAGPYM010000009">
    <property type="protein sequence ID" value="KAH6890647.1"/>
    <property type="molecule type" value="Genomic_DNA"/>
</dbReference>